<keyword evidence="3" id="KW-0169">Cobalamin biosynthesis</keyword>
<dbReference type="EMBL" id="CP036313">
    <property type="protein sequence ID" value="QBH15661.1"/>
    <property type="molecule type" value="Genomic_DNA"/>
</dbReference>
<dbReference type="InterPro" id="IPR035996">
    <property type="entry name" value="4pyrrol_Methylase_sf"/>
</dbReference>
<dbReference type="UniPathway" id="UPA00148"/>
<gene>
    <name evidence="10" type="primary">cobM</name>
    <name evidence="10" type="ORF">DO021_06840</name>
    <name evidence="9" type="ORF">EYB58_20020</name>
</gene>
<reference evidence="10 11" key="1">
    <citation type="submission" date="2018-06" db="EMBL/GenBank/DDBJ databases">
        <title>Complete Genome Sequence of Desulfobacter hydrogenophilus (DSM3380).</title>
        <authorList>
            <person name="Marietou A."/>
            <person name="Schreiber L."/>
            <person name="Marshall I."/>
            <person name="Jorgensen B."/>
        </authorList>
    </citation>
    <scope>NUCLEOTIDE SEQUENCE [LARGE SCALE GENOMIC DNA]</scope>
    <source>
        <strain evidence="10 11">DSM 3380</strain>
    </source>
</reference>
<dbReference type="Gene3D" id="3.30.950.10">
    <property type="entry name" value="Methyltransferase, Cobalt-precorrin-4 Transmethylase, Domain 2"/>
    <property type="match status" value="1"/>
</dbReference>
<dbReference type="InterPro" id="IPR000878">
    <property type="entry name" value="4pyrrol_Mease"/>
</dbReference>
<feature type="domain" description="Tetrapyrrole methylase" evidence="8">
    <location>
        <begin position="6"/>
        <end position="210"/>
    </location>
</feature>
<dbReference type="PANTHER" id="PTHR45790:SF4">
    <property type="entry name" value="COBALT-PRECORRIN-4 C(11)-METHYLTRANSFERASE"/>
    <property type="match status" value="1"/>
</dbReference>
<dbReference type="SUPFAM" id="SSF53790">
    <property type="entry name" value="Tetrapyrrole methylase"/>
    <property type="match status" value="1"/>
</dbReference>
<dbReference type="InterPro" id="IPR006362">
    <property type="entry name" value="Cbl_synth_CobM/CibF"/>
</dbReference>
<keyword evidence="12" id="KW-1185">Reference proteome</keyword>
<comment type="similarity">
    <text evidence="2 7">Belongs to the precorrin methyltransferase family.</text>
</comment>
<dbReference type="Proteomes" id="UP000293902">
    <property type="component" value="Chromosome"/>
</dbReference>
<dbReference type="InterPro" id="IPR050161">
    <property type="entry name" value="Siro_Cobalamin_biosynth"/>
</dbReference>
<evidence type="ECO:0000256" key="1">
    <source>
        <dbReference type="ARBA" id="ARBA00004953"/>
    </source>
</evidence>
<keyword evidence="6" id="KW-0949">S-adenosyl-L-methionine</keyword>
<dbReference type="PANTHER" id="PTHR45790">
    <property type="entry name" value="SIROHEME SYNTHASE-RELATED"/>
    <property type="match status" value="1"/>
</dbReference>
<keyword evidence="4 7" id="KW-0489">Methyltransferase</keyword>
<name>A0A328FH27_9BACT</name>
<evidence type="ECO:0000313" key="12">
    <source>
        <dbReference type="Proteomes" id="UP000293902"/>
    </source>
</evidence>
<dbReference type="Pfam" id="PF00590">
    <property type="entry name" value="TP_methylase"/>
    <property type="match status" value="1"/>
</dbReference>
<dbReference type="AlphaFoldDB" id="A0A328FH27"/>
<dbReference type="Gene3D" id="3.40.1010.10">
    <property type="entry name" value="Cobalt-precorrin-4 Transmethylase, Domain 1"/>
    <property type="match status" value="1"/>
</dbReference>
<sequence>MKKYPIIFTGAGPGAPDLITVRGMKALEEADYILYAGSLVPEAVLTWAGDAAKKKSSAGLHLDEMVDIMADGWDKGLRVVRLHTGDPSLYGAIAEQMMLLDQREIPYEVIPGVTAAFAAAAALKVEYTVPEQSQTLIFTRISGRTPVPEKESLERLAAHNASMAIYLSAGMAEQVQKVLAATYGPKAPVAVAYRVSHPEERIIVTIVERLAQIMAENEINRLALIIVGPFLETEADARSLLYDRTFAHGYRDKV</sequence>
<evidence type="ECO:0000256" key="4">
    <source>
        <dbReference type="ARBA" id="ARBA00022603"/>
    </source>
</evidence>
<proteinExistence type="inferred from homology"/>
<dbReference type="Proteomes" id="UP000248798">
    <property type="component" value="Unassembled WGS sequence"/>
</dbReference>
<dbReference type="PROSITE" id="PS00840">
    <property type="entry name" value="SUMT_2"/>
    <property type="match status" value="1"/>
</dbReference>
<dbReference type="NCBIfam" id="TIGR01465">
    <property type="entry name" value="cobM_cbiF"/>
    <property type="match status" value="1"/>
</dbReference>
<evidence type="ECO:0000313" key="9">
    <source>
        <dbReference type="EMBL" id="QBH15661.1"/>
    </source>
</evidence>
<dbReference type="GO" id="GO:0032259">
    <property type="term" value="P:methylation"/>
    <property type="evidence" value="ECO:0007669"/>
    <property type="project" value="UniProtKB-KW"/>
</dbReference>
<evidence type="ECO:0000313" key="11">
    <source>
        <dbReference type="Proteomes" id="UP000248798"/>
    </source>
</evidence>
<accession>A0A328FH27</accession>
<dbReference type="GO" id="GO:0009236">
    <property type="term" value="P:cobalamin biosynthetic process"/>
    <property type="evidence" value="ECO:0007669"/>
    <property type="project" value="UniProtKB-UniPathway"/>
</dbReference>
<dbReference type="RefSeq" id="WP_111955116.1">
    <property type="nucleotide sequence ID" value="NZ_CP036313.1"/>
</dbReference>
<protein>
    <submittedName>
        <fullName evidence="10">Precorrin-4 C(11)-methyltransferase</fullName>
        <ecNumber evidence="10">2.1.1.133</ecNumber>
    </submittedName>
</protein>
<dbReference type="EC" id="2.1.1.133" evidence="10"/>
<dbReference type="OrthoDB" id="9815856at2"/>
<dbReference type="GO" id="GO:0046026">
    <property type="term" value="F:precorrin-4 C11-methyltransferase activity"/>
    <property type="evidence" value="ECO:0007669"/>
    <property type="project" value="UniProtKB-EC"/>
</dbReference>
<keyword evidence="5 7" id="KW-0808">Transferase</keyword>
<dbReference type="EMBL" id="QLNI01000011">
    <property type="protein sequence ID" value="RAM02792.1"/>
    <property type="molecule type" value="Genomic_DNA"/>
</dbReference>
<comment type="pathway">
    <text evidence="1">Cofactor biosynthesis; adenosylcobalamin biosynthesis.</text>
</comment>
<evidence type="ECO:0000256" key="7">
    <source>
        <dbReference type="RuleBase" id="RU003960"/>
    </source>
</evidence>
<dbReference type="CDD" id="cd11641">
    <property type="entry name" value="Precorrin-4_C11-MT"/>
    <property type="match status" value="1"/>
</dbReference>
<evidence type="ECO:0000256" key="5">
    <source>
        <dbReference type="ARBA" id="ARBA00022679"/>
    </source>
</evidence>
<organism evidence="10 11">
    <name type="scientific">Desulfobacter hydrogenophilus</name>
    <dbReference type="NCBI Taxonomy" id="2291"/>
    <lineage>
        <taxon>Bacteria</taxon>
        <taxon>Pseudomonadati</taxon>
        <taxon>Thermodesulfobacteriota</taxon>
        <taxon>Desulfobacteria</taxon>
        <taxon>Desulfobacterales</taxon>
        <taxon>Desulfobacteraceae</taxon>
        <taxon>Desulfobacter</taxon>
    </lineage>
</organism>
<dbReference type="InterPro" id="IPR014776">
    <property type="entry name" value="4pyrrole_Mease_sub2"/>
</dbReference>
<evidence type="ECO:0000313" key="10">
    <source>
        <dbReference type="EMBL" id="RAM02792.1"/>
    </source>
</evidence>
<evidence type="ECO:0000256" key="6">
    <source>
        <dbReference type="ARBA" id="ARBA00022691"/>
    </source>
</evidence>
<dbReference type="InterPro" id="IPR014777">
    <property type="entry name" value="4pyrrole_Mease_sub1"/>
</dbReference>
<evidence type="ECO:0000259" key="8">
    <source>
        <dbReference type="Pfam" id="PF00590"/>
    </source>
</evidence>
<reference evidence="9 12" key="2">
    <citation type="submission" date="2019-02" db="EMBL/GenBank/DDBJ databases">
        <title>Complete genome sequence of Desulfobacter hydrogenophilus AcRS1.</title>
        <authorList>
            <person name="Marietou A."/>
            <person name="Lund M.B."/>
            <person name="Marshall I.P.G."/>
            <person name="Schreiber L."/>
            <person name="Jorgensen B."/>
        </authorList>
    </citation>
    <scope>NUCLEOTIDE SEQUENCE [LARGE SCALE GENOMIC DNA]</scope>
    <source>
        <strain evidence="9 12">AcRS1</strain>
    </source>
</reference>
<evidence type="ECO:0000256" key="2">
    <source>
        <dbReference type="ARBA" id="ARBA00005879"/>
    </source>
</evidence>
<evidence type="ECO:0000256" key="3">
    <source>
        <dbReference type="ARBA" id="ARBA00022573"/>
    </source>
</evidence>
<dbReference type="InterPro" id="IPR003043">
    <property type="entry name" value="Uropor_MeTrfase_CS"/>
</dbReference>